<keyword evidence="5" id="KW-1185">Reference proteome</keyword>
<accession>A7T0K1</accession>
<feature type="compositionally biased region" description="Polar residues" evidence="3">
    <location>
        <begin position="904"/>
        <end position="918"/>
    </location>
</feature>
<dbReference type="GO" id="GO:0036464">
    <property type="term" value="C:cytoplasmic ribonucleoprotein granule"/>
    <property type="evidence" value="ECO:0007669"/>
    <property type="project" value="UniProtKB-ARBA"/>
</dbReference>
<dbReference type="STRING" id="45351.A7T0K1"/>
<dbReference type="GO" id="GO:0003729">
    <property type="term" value="F:mRNA binding"/>
    <property type="evidence" value="ECO:0000318"/>
    <property type="project" value="GO_Central"/>
</dbReference>
<feature type="region of interest" description="Disordered" evidence="3">
    <location>
        <begin position="324"/>
        <end position="367"/>
    </location>
</feature>
<dbReference type="PANTHER" id="PTHR12269">
    <property type="entry name" value="EUKARYOTIC TRANSLATION INITIATION FACTOR 4E TRANSPORTER"/>
    <property type="match status" value="1"/>
</dbReference>
<sequence length="1311" mass="146644">MEVEEPSKNVGSVHARGKSEKKDSNGGEKPFSKENEEVPSAIETEEKTAKDSLGDGEIEPEATRVMYSKDELVALKESPSCRAWPSILSEEFVRNGIWDPEIWHQSSLSEKRCASPVDDIRRQMLEDGIVLSPQRQSFGQGCHVPQSAPDRAALTERPKSMLSRTLDREPRDGRSRLTGRVGRGGRTTEYRDRERPPLRERNRSSDVRQSSPWERGLGERKTGREDNRKDRRRDVEEEPEWLNYEPDSSEIVELKGFDDDMFPERQRKGKRKTILDELVTAGNDLKSFSGVSKQTPEPVGDKTKDDKGFDLDQFFMTDTVVQFSGMSSDVRQSSPWERGLGERKTGREDNRKDRRRDVEEEPEWLNYEPDSSEIVELKGFDDDMFPERQRKGKRKTILDELVTAGNDLKSFSGVSKQTPEPVGDKTKDDKGFDLDQFFMTDTVVQFSGMADQQNASRFSQFFGVHGSGSHNGSRRSSTAEELMEYSGLSIGSPVTSHTASPTQPFVFVPIKPVDASTDPVSLEEMLEKTRIDVKPLLENVLSSEKDDNARVKGPCRLEDLEQQVLSKQEKQLKKEPADTVEDKPPSSQESTGQDMAAFFKLVETMKSSGHLPEKPQPVIPGLPSKYLPRPPSPKLSKSPSPLQKLRRSPSPAEMVQQLMMQTQMQPRRPPSPAQVVPQLDGSQSPFEILHKSIVMSPHDLLPVSMHRQTPSPVNYMHADKGLKPLLGPEAFTSPVPSQSFMSPRPPMGRLPPFDLAMNSPQSHQTPSKMHMGKPLDMTKTKSIGKEVPSSLRDLGFMPTSVLMHMKKDQMMPKGKDEAKSVDHVNEEEGKFINGNETRERNEGVKPAERPLSPKSQLLREIAASGPISRAPANGPVSPQQTRNIPHNDGSPLLKPTAFRPYPGSSYSPERSGSHSEPQSPGRGHQSGSPDRRQLPHSAPVTPQRHPHGENMIHRSPLVGKSSTEEVRGDVMEREMMIRAKADEQIRSEMKARSAAFSNGPLQGKGAYEHERLVQQQLLQHRMGNRQNERSSPQRHEEGQQQLPGGNHSPGQHHMQQRREALPEQHRQGRPIPVMRQHPRQDYSPMLQAMPDMRPMHSPDLYRHRAMPPTHMAGGRMSPQSLLGTPRMPPTHTPFNSPMVGIPVHHKQGTPPGMMRPTIHPAQYLRMMQHAGRVPPNVPMQPPMFPGQSPLMYGPGMGGYGGVNPALLGQTSNFPGGPRPANMRGPPQVSSPQLHYGETNNASNDNILSKWFGEDVLRVNPVAKAQKPPDFSKKVLSLEEVERQHAMSGIPFLPSWSSRESLVPKIGVLSLF</sequence>
<proteinExistence type="predicted"/>
<protein>
    <recommendedName>
        <fullName evidence="6">Eukaryotic translation initiation factor 4E nuclear import factor 1</fullName>
    </recommendedName>
</protein>
<dbReference type="InParanoid" id="A7T0K1"/>
<feature type="region of interest" description="Disordered" evidence="3">
    <location>
        <begin position="1021"/>
        <end position="1078"/>
    </location>
</feature>
<feature type="region of interest" description="Disordered" evidence="3">
    <location>
        <begin position="287"/>
        <end position="306"/>
    </location>
</feature>
<feature type="compositionally biased region" description="Basic and acidic residues" evidence="3">
    <location>
        <begin position="1026"/>
        <end position="1038"/>
    </location>
</feature>
<reference evidence="4 5" key="1">
    <citation type="journal article" date="2007" name="Science">
        <title>Sea anemone genome reveals ancestral eumetazoan gene repertoire and genomic organization.</title>
        <authorList>
            <person name="Putnam N.H."/>
            <person name="Srivastava M."/>
            <person name="Hellsten U."/>
            <person name="Dirks B."/>
            <person name="Chapman J."/>
            <person name="Salamov A."/>
            <person name="Terry A."/>
            <person name="Shapiro H."/>
            <person name="Lindquist E."/>
            <person name="Kapitonov V.V."/>
            <person name="Jurka J."/>
            <person name="Genikhovich G."/>
            <person name="Grigoriev I.V."/>
            <person name="Lucas S.M."/>
            <person name="Steele R.E."/>
            <person name="Finnerty J.R."/>
            <person name="Technau U."/>
            <person name="Martindale M.Q."/>
            <person name="Rokhsar D.S."/>
        </authorList>
    </citation>
    <scope>NUCLEOTIDE SEQUENCE [LARGE SCALE GENOMIC DNA]</scope>
    <source>
        <strain evidence="5">CH2 X CH6</strain>
    </source>
</reference>
<dbReference type="Pfam" id="PF10477">
    <property type="entry name" value="EIF4E-T"/>
    <property type="match status" value="1"/>
</dbReference>
<evidence type="ECO:0000313" key="5">
    <source>
        <dbReference type="Proteomes" id="UP000001593"/>
    </source>
</evidence>
<dbReference type="GO" id="GO:0005634">
    <property type="term" value="C:nucleus"/>
    <property type="evidence" value="ECO:0000318"/>
    <property type="project" value="GO_Central"/>
</dbReference>
<gene>
    <name evidence="4" type="ORF">NEMVEDRAFT_v1g248360</name>
</gene>
<feature type="region of interest" description="Disordered" evidence="3">
    <location>
        <begin position="1"/>
        <end position="63"/>
    </location>
</feature>
<name>A7T0K1_NEMVE</name>
<dbReference type="Proteomes" id="UP000001593">
    <property type="component" value="Unassembled WGS sequence"/>
</dbReference>
<keyword evidence="2" id="KW-0963">Cytoplasm</keyword>
<feature type="compositionally biased region" description="Basic and acidic residues" evidence="3">
    <location>
        <begin position="810"/>
        <end position="848"/>
    </location>
</feature>
<comment type="subcellular location">
    <subcellularLocation>
        <location evidence="1">Cytoplasm</location>
    </subcellularLocation>
</comment>
<evidence type="ECO:0008006" key="6">
    <source>
        <dbReference type="Google" id="ProtNLM"/>
    </source>
</evidence>
<feature type="region of interest" description="Disordered" evidence="3">
    <location>
        <begin position="410"/>
        <end position="429"/>
    </location>
</feature>
<feature type="region of interest" description="Disordered" evidence="3">
    <location>
        <begin position="560"/>
        <end position="594"/>
    </location>
</feature>
<evidence type="ECO:0000256" key="3">
    <source>
        <dbReference type="SAM" id="MobiDB-lite"/>
    </source>
</evidence>
<dbReference type="OMA" id="CFVNVNQ"/>
<feature type="compositionally biased region" description="Basic and acidic residues" evidence="3">
    <location>
        <begin position="216"/>
        <end position="235"/>
    </location>
</feature>
<feature type="compositionally biased region" description="Basic and acidic residues" evidence="3">
    <location>
        <begin position="1056"/>
        <end position="1066"/>
    </location>
</feature>
<organism evidence="4 5">
    <name type="scientific">Nematostella vectensis</name>
    <name type="common">Starlet sea anemone</name>
    <dbReference type="NCBI Taxonomy" id="45351"/>
    <lineage>
        <taxon>Eukaryota</taxon>
        <taxon>Metazoa</taxon>
        <taxon>Cnidaria</taxon>
        <taxon>Anthozoa</taxon>
        <taxon>Hexacorallia</taxon>
        <taxon>Actiniaria</taxon>
        <taxon>Edwardsiidae</taxon>
        <taxon>Nematostella</taxon>
    </lineage>
</organism>
<dbReference type="EMBL" id="DS470031">
    <property type="protein sequence ID" value="EDO30528.1"/>
    <property type="molecule type" value="Genomic_DNA"/>
</dbReference>
<evidence type="ECO:0000256" key="1">
    <source>
        <dbReference type="ARBA" id="ARBA00004496"/>
    </source>
</evidence>
<feature type="region of interest" description="Disordered" evidence="3">
    <location>
        <begin position="607"/>
        <end position="653"/>
    </location>
</feature>
<dbReference type="PANTHER" id="PTHR12269:SF1">
    <property type="entry name" value="EUKARYOTIC TRANSLATION INITIATION FACTOR 4E TRANSPORTER"/>
    <property type="match status" value="1"/>
</dbReference>
<dbReference type="GO" id="GO:0005737">
    <property type="term" value="C:cytoplasm"/>
    <property type="evidence" value="ECO:0000318"/>
    <property type="project" value="GO_Central"/>
</dbReference>
<feature type="compositionally biased region" description="Basic and acidic residues" evidence="3">
    <location>
        <begin position="186"/>
        <end position="206"/>
    </location>
</feature>
<feature type="compositionally biased region" description="Polar residues" evidence="3">
    <location>
        <begin position="324"/>
        <end position="335"/>
    </location>
</feature>
<evidence type="ECO:0000313" key="4">
    <source>
        <dbReference type="EMBL" id="EDO30528.1"/>
    </source>
</evidence>
<dbReference type="eggNOG" id="ENOG502QRQE">
    <property type="taxonomic scope" value="Eukaryota"/>
</dbReference>
<evidence type="ECO:0000256" key="2">
    <source>
        <dbReference type="ARBA" id="ARBA00022490"/>
    </source>
</evidence>
<feature type="compositionally biased region" description="Basic and acidic residues" evidence="3">
    <location>
        <begin position="567"/>
        <end position="584"/>
    </location>
</feature>
<feature type="compositionally biased region" description="Basic and acidic residues" evidence="3">
    <location>
        <begin position="153"/>
        <end position="175"/>
    </location>
</feature>
<dbReference type="HOGENOM" id="CLU_260704_0_0_1"/>
<feature type="compositionally biased region" description="Low complexity" evidence="3">
    <location>
        <begin position="634"/>
        <end position="643"/>
    </location>
</feature>
<feature type="region of interest" description="Disordered" evidence="3">
    <location>
        <begin position="660"/>
        <end position="679"/>
    </location>
</feature>
<feature type="region of interest" description="Disordered" evidence="3">
    <location>
        <begin position="134"/>
        <end position="247"/>
    </location>
</feature>
<feature type="region of interest" description="Disordered" evidence="3">
    <location>
        <begin position="810"/>
        <end position="969"/>
    </location>
</feature>
<dbReference type="InterPro" id="IPR018862">
    <property type="entry name" value="eIF4E-T"/>
</dbReference>
<feature type="compositionally biased region" description="Basic and acidic residues" evidence="3">
    <location>
        <begin position="17"/>
        <end position="36"/>
    </location>
</feature>
<dbReference type="GO" id="GO:0017148">
    <property type="term" value="P:negative regulation of translation"/>
    <property type="evidence" value="ECO:0000318"/>
    <property type="project" value="GO_Central"/>
</dbReference>
<feature type="compositionally biased region" description="Basic and acidic residues" evidence="3">
    <location>
        <begin position="339"/>
        <end position="358"/>
    </location>
</feature>
<feature type="compositionally biased region" description="Basic and acidic residues" evidence="3">
    <location>
        <begin position="44"/>
        <end position="53"/>
    </location>
</feature>